<proteinExistence type="predicted"/>
<evidence type="ECO:0000256" key="1">
    <source>
        <dbReference type="SAM" id="MobiDB-lite"/>
    </source>
</evidence>
<dbReference type="Proteomes" id="UP000324222">
    <property type="component" value="Unassembled WGS sequence"/>
</dbReference>
<comment type="caution">
    <text evidence="2">The sequence shown here is derived from an EMBL/GenBank/DDBJ whole genome shotgun (WGS) entry which is preliminary data.</text>
</comment>
<dbReference type="AlphaFoldDB" id="A0A5B7I5Z7"/>
<organism evidence="2 3">
    <name type="scientific">Portunus trituberculatus</name>
    <name type="common">Swimming crab</name>
    <name type="synonym">Neptunus trituberculatus</name>
    <dbReference type="NCBI Taxonomy" id="210409"/>
    <lineage>
        <taxon>Eukaryota</taxon>
        <taxon>Metazoa</taxon>
        <taxon>Ecdysozoa</taxon>
        <taxon>Arthropoda</taxon>
        <taxon>Crustacea</taxon>
        <taxon>Multicrustacea</taxon>
        <taxon>Malacostraca</taxon>
        <taxon>Eumalacostraca</taxon>
        <taxon>Eucarida</taxon>
        <taxon>Decapoda</taxon>
        <taxon>Pleocyemata</taxon>
        <taxon>Brachyura</taxon>
        <taxon>Eubrachyura</taxon>
        <taxon>Portunoidea</taxon>
        <taxon>Portunidae</taxon>
        <taxon>Portuninae</taxon>
        <taxon>Portunus</taxon>
    </lineage>
</organism>
<feature type="region of interest" description="Disordered" evidence="1">
    <location>
        <begin position="22"/>
        <end position="44"/>
    </location>
</feature>
<reference evidence="2 3" key="1">
    <citation type="submission" date="2019-05" db="EMBL/GenBank/DDBJ databases">
        <title>Another draft genome of Portunus trituberculatus and its Hox gene families provides insights of decapod evolution.</title>
        <authorList>
            <person name="Jeong J.-H."/>
            <person name="Song I."/>
            <person name="Kim S."/>
            <person name="Choi T."/>
            <person name="Kim D."/>
            <person name="Ryu S."/>
            <person name="Kim W."/>
        </authorList>
    </citation>
    <scope>NUCLEOTIDE SEQUENCE [LARGE SCALE GENOMIC DNA]</scope>
    <source>
        <tissue evidence="2">Muscle</tissue>
    </source>
</reference>
<sequence>MTHSNTHTPIKISHHTPSYLTLISSHATPSTTPTDTPRTGERCMEPRTCLEGELLTKRHGKGRILQNK</sequence>
<name>A0A5B7I5Z7_PORTR</name>
<keyword evidence="3" id="KW-1185">Reference proteome</keyword>
<gene>
    <name evidence="2" type="ORF">E2C01_071771</name>
</gene>
<protein>
    <submittedName>
        <fullName evidence="2">Uncharacterized protein</fullName>
    </submittedName>
</protein>
<evidence type="ECO:0000313" key="3">
    <source>
        <dbReference type="Proteomes" id="UP000324222"/>
    </source>
</evidence>
<accession>A0A5B7I5Z7</accession>
<feature type="compositionally biased region" description="Low complexity" evidence="1">
    <location>
        <begin position="28"/>
        <end position="37"/>
    </location>
</feature>
<evidence type="ECO:0000313" key="2">
    <source>
        <dbReference type="EMBL" id="MPC77319.1"/>
    </source>
</evidence>
<dbReference type="EMBL" id="VSRR010045595">
    <property type="protein sequence ID" value="MPC77319.1"/>
    <property type="molecule type" value="Genomic_DNA"/>
</dbReference>